<protein>
    <submittedName>
        <fullName evidence="1">Uncharacterized protein</fullName>
    </submittedName>
</protein>
<name>A0ACD3AZJ7_9AGAR</name>
<accession>A0ACD3AZJ7</accession>
<organism evidence="1 2">
    <name type="scientific">Pluteus cervinus</name>
    <dbReference type="NCBI Taxonomy" id="181527"/>
    <lineage>
        <taxon>Eukaryota</taxon>
        <taxon>Fungi</taxon>
        <taxon>Dikarya</taxon>
        <taxon>Basidiomycota</taxon>
        <taxon>Agaricomycotina</taxon>
        <taxon>Agaricomycetes</taxon>
        <taxon>Agaricomycetidae</taxon>
        <taxon>Agaricales</taxon>
        <taxon>Pluteineae</taxon>
        <taxon>Pluteaceae</taxon>
        <taxon>Pluteus</taxon>
    </lineage>
</organism>
<keyword evidence="2" id="KW-1185">Reference proteome</keyword>
<evidence type="ECO:0000313" key="2">
    <source>
        <dbReference type="Proteomes" id="UP000308600"/>
    </source>
</evidence>
<gene>
    <name evidence="1" type="ORF">BDN72DRAFT_794224</name>
</gene>
<reference evidence="1 2" key="1">
    <citation type="journal article" date="2019" name="Nat. Ecol. Evol.">
        <title>Megaphylogeny resolves global patterns of mushroom evolution.</title>
        <authorList>
            <person name="Varga T."/>
            <person name="Krizsan K."/>
            <person name="Foldi C."/>
            <person name="Dima B."/>
            <person name="Sanchez-Garcia M."/>
            <person name="Sanchez-Ramirez S."/>
            <person name="Szollosi G.J."/>
            <person name="Szarkandi J.G."/>
            <person name="Papp V."/>
            <person name="Albert L."/>
            <person name="Andreopoulos W."/>
            <person name="Angelini C."/>
            <person name="Antonin V."/>
            <person name="Barry K.W."/>
            <person name="Bougher N.L."/>
            <person name="Buchanan P."/>
            <person name="Buyck B."/>
            <person name="Bense V."/>
            <person name="Catcheside P."/>
            <person name="Chovatia M."/>
            <person name="Cooper J."/>
            <person name="Damon W."/>
            <person name="Desjardin D."/>
            <person name="Finy P."/>
            <person name="Geml J."/>
            <person name="Haridas S."/>
            <person name="Hughes K."/>
            <person name="Justo A."/>
            <person name="Karasinski D."/>
            <person name="Kautmanova I."/>
            <person name="Kiss B."/>
            <person name="Kocsube S."/>
            <person name="Kotiranta H."/>
            <person name="LaButti K.M."/>
            <person name="Lechner B.E."/>
            <person name="Liimatainen K."/>
            <person name="Lipzen A."/>
            <person name="Lukacs Z."/>
            <person name="Mihaltcheva S."/>
            <person name="Morgado L.N."/>
            <person name="Niskanen T."/>
            <person name="Noordeloos M.E."/>
            <person name="Ohm R.A."/>
            <person name="Ortiz-Santana B."/>
            <person name="Ovrebo C."/>
            <person name="Racz N."/>
            <person name="Riley R."/>
            <person name="Savchenko A."/>
            <person name="Shiryaev A."/>
            <person name="Soop K."/>
            <person name="Spirin V."/>
            <person name="Szebenyi C."/>
            <person name="Tomsovsky M."/>
            <person name="Tulloss R.E."/>
            <person name="Uehling J."/>
            <person name="Grigoriev I.V."/>
            <person name="Vagvolgyi C."/>
            <person name="Papp T."/>
            <person name="Martin F.M."/>
            <person name="Miettinen O."/>
            <person name="Hibbett D.S."/>
            <person name="Nagy L.G."/>
        </authorList>
    </citation>
    <scope>NUCLEOTIDE SEQUENCE [LARGE SCALE GENOMIC DNA]</scope>
    <source>
        <strain evidence="1 2">NL-1719</strain>
    </source>
</reference>
<dbReference type="EMBL" id="ML208301">
    <property type="protein sequence ID" value="TFK71188.1"/>
    <property type="molecule type" value="Genomic_DNA"/>
</dbReference>
<sequence length="412" mass="44683">MVLSSTVIASGLRFNALRCYGRSLAPQLQSPRHSFARSFSLISSTSPLNRRLGQSYFVLPTRSYTKPAEQTSELAAQATTAEHVTGAATEAITAAEGVTDIVDAASIGDVATPSIAEQTADLIPAALQYGDMAAMGLASWTPAGIIQWSMELINVSTGLPWFYTLIAGSLFWRIILVPVAIKGLQNSARLLPLQPQILASQEEMKKIRESGDKLALQKHALKMRKMYKDAGVSLGASALAPFAQLPVALGLFFGVRKMCQLPVPQLQQSGLEFLPDLTVPDPYMVLPLALCAAVNLQIVVGAKELNMKERPEMGHIMNGLRFLSVAGIWVMAGLPSGLMVSLLTTAIATTVQSLALQWAPLRRYFGIPIVSESVRGRLPSPLQTVHYLTDMYKQRVAEAAAMQKRQTKPKRR</sequence>
<proteinExistence type="predicted"/>
<dbReference type="Proteomes" id="UP000308600">
    <property type="component" value="Unassembled WGS sequence"/>
</dbReference>
<evidence type="ECO:0000313" key="1">
    <source>
        <dbReference type="EMBL" id="TFK71188.1"/>
    </source>
</evidence>